<reference evidence="1" key="1">
    <citation type="submission" date="2015-10" db="EMBL/GenBank/DDBJ databases">
        <authorList>
            <person name="Gilbert D.G."/>
        </authorList>
    </citation>
    <scope>NUCLEOTIDE SEQUENCE</scope>
</reference>
<organism evidence="1">
    <name type="scientific">hydrothermal vent metagenome</name>
    <dbReference type="NCBI Taxonomy" id="652676"/>
    <lineage>
        <taxon>unclassified sequences</taxon>
        <taxon>metagenomes</taxon>
        <taxon>ecological metagenomes</taxon>
    </lineage>
</organism>
<sequence length="40" mass="4308">MHYAVCSEEGLPRAHGVKLAGSLGAVVRRLVIVSCSILWE</sequence>
<dbReference type="AlphaFoldDB" id="A0A160TU05"/>
<name>A0A160TU05_9ZZZZ</name>
<dbReference type="EMBL" id="CZRL01000052">
    <property type="protein sequence ID" value="CUS51044.1"/>
    <property type="molecule type" value="Genomic_DNA"/>
</dbReference>
<proteinExistence type="predicted"/>
<protein>
    <submittedName>
        <fullName evidence="1">Uncharacterized protein</fullName>
    </submittedName>
</protein>
<accession>A0A160TU05</accession>
<gene>
    <name evidence="1" type="ORF">MGWOODY_XGa197</name>
</gene>
<evidence type="ECO:0000313" key="1">
    <source>
        <dbReference type="EMBL" id="CUS51044.1"/>
    </source>
</evidence>